<evidence type="ECO:0000313" key="1">
    <source>
        <dbReference type="EMBL" id="GMH58674.1"/>
    </source>
</evidence>
<dbReference type="InterPro" id="IPR046341">
    <property type="entry name" value="SET_dom_sf"/>
</dbReference>
<dbReference type="GO" id="GO:0005634">
    <property type="term" value="C:nucleus"/>
    <property type="evidence" value="ECO:0007669"/>
    <property type="project" value="TreeGrafter"/>
</dbReference>
<dbReference type="EMBL" id="BLQM01000066">
    <property type="protein sequence ID" value="GMH58674.1"/>
    <property type="molecule type" value="Genomic_DNA"/>
</dbReference>
<dbReference type="AlphaFoldDB" id="A0A9W6ZYA5"/>
<gene>
    <name evidence="1" type="ORF">TL16_g02661</name>
</gene>
<name>A0A9W6ZYA5_9STRA</name>
<dbReference type="Gene3D" id="1.10.220.160">
    <property type="match status" value="1"/>
</dbReference>
<organism evidence="1 2">
    <name type="scientific">Triparma laevis f. inornata</name>
    <dbReference type="NCBI Taxonomy" id="1714386"/>
    <lineage>
        <taxon>Eukaryota</taxon>
        <taxon>Sar</taxon>
        <taxon>Stramenopiles</taxon>
        <taxon>Ochrophyta</taxon>
        <taxon>Bolidophyceae</taxon>
        <taxon>Parmales</taxon>
        <taxon>Triparmaceae</taxon>
        <taxon>Triparma</taxon>
    </lineage>
</organism>
<dbReference type="Gene3D" id="2.170.270.10">
    <property type="entry name" value="SET domain"/>
    <property type="match status" value="1"/>
</dbReference>
<comment type="caution">
    <text evidence="1">The sequence shown here is derived from an EMBL/GenBank/DDBJ whole genome shotgun (WGS) entry which is preliminary data.</text>
</comment>
<dbReference type="Proteomes" id="UP001162640">
    <property type="component" value="Unassembled WGS sequence"/>
</dbReference>
<dbReference type="InterPro" id="IPR050869">
    <property type="entry name" value="H3K4_H4K5_MeTrfase"/>
</dbReference>
<evidence type="ECO:0008006" key="3">
    <source>
        <dbReference type="Google" id="ProtNLM"/>
    </source>
</evidence>
<dbReference type="PANTHER" id="PTHR12197">
    <property type="entry name" value="HISTONE-LYSINE N-METHYLTRANSFERASE SMYD"/>
    <property type="match status" value="1"/>
</dbReference>
<sequence length="223" mass="24223">MSRGGESATTEPGLADAVGVLARINQNGFTVADSELQPLGIGIYLQAATNVNHSCKPTMVSSFGLKEGEPPRLIMRTIQSVGVGVELSNAYIDTGQAKADRRSELQSSYCFSCECVACVSGLYEASAAQYEEVKASGISVQKYLDEGNFEAAARVLRGVLPSYEKALFANSPNLGIQLYKLCKLLEYHGQDLGLAAECRRRAEEILTVCYGEEDILVREIRRR</sequence>
<protein>
    <recommendedName>
        <fullName evidence="3">SET domain-containing protein</fullName>
    </recommendedName>
</protein>
<accession>A0A9W6ZYA5</accession>
<dbReference type="SUPFAM" id="SSF82199">
    <property type="entry name" value="SET domain"/>
    <property type="match status" value="1"/>
</dbReference>
<reference evidence="2" key="1">
    <citation type="journal article" date="2023" name="Commun. Biol.">
        <title>Genome analysis of Parmales, the sister group of diatoms, reveals the evolutionary specialization of diatoms from phago-mixotrophs to photoautotrophs.</title>
        <authorList>
            <person name="Ban H."/>
            <person name="Sato S."/>
            <person name="Yoshikawa S."/>
            <person name="Yamada K."/>
            <person name="Nakamura Y."/>
            <person name="Ichinomiya M."/>
            <person name="Sato N."/>
            <person name="Blanc-Mathieu R."/>
            <person name="Endo H."/>
            <person name="Kuwata A."/>
            <person name="Ogata H."/>
        </authorList>
    </citation>
    <scope>NUCLEOTIDE SEQUENCE [LARGE SCALE GENOMIC DNA]</scope>
</reference>
<dbReference type="InterPro" id="IPR011990">
    <property type="entry name" value="TPR-like_helical_dom_sf"/>
</dbReference>
<proteinExistence type="predicted"/>
<dbReference type="Gene3D" id="1.25.40.10">
    <property type="entry name" value="Tetratricopeptide repeat domain"/>
    <property type="match status" value="1"/>
</dbReference>
<evidence type="ECO:0000313" key="2">
    <source>
        <dbReference type="Proteomes" id="UP001162640"/>
    </source>
</evidence>
<dbReference type="PANTHER" id="PTHR12197:SF251">
    <property type="entry name" value="EG:BACR7C10.4 PROTEIN"/>
    <property type="match status" value="1"/>
</dbReference>